<dbReference type="Pfam" id="PF00005">
    <property type="entry name" value="ABC_tran"/>
    <property type="match status" value="1"/>
</dbReference>
<dbReference type="InterPro" id="IPR027417">
    <property type="entry name" value="P-loop_NTPase"/>
</dbReference>
<dbReference type="PROSITE" id="PS50929">
    <property type="entry name" value="ABC_TM1F"/>
    <property type="match status" value="1"/>
</dbReference>
<dbReference type="GO" id="GO:0015421">
    <property type="term" value="F:ABC-type oligopeptide transporter activity"/>
    <property type="evidence" value="ECO:0007669"/>
    <property type="project" value="TreeGrafter"/>
</dbReference>
<feature type="transmembrane region" description="Helical" evidence="8">
    <location>
        <begin position="239"/>
        <end position="259"/>
    </location>
</feature>
<dbReference type="AlphaFoldDB" id="A0A317E9R1"/>
<dbReference type="PANTHER" id="PTHR43394:SF1">
    <property type="entry name" value="ATP-BINDING CASSETTE SUB-FAMILY B MEMBER 10, MITOCHONDRIAL"/>
    <property type="match status" value="1"/>
</dbReference>
<evidence type="ECO:0000256" key="7">
    <source>
        <dbReference type="SAM" id="MobiDB-lite"/>
    </source>
</evidence>
<feature type="transmembrane region" description="Helical" evidence="8">
    <location>
        <begin position="326"/>
        <end position="344"/>
    </location>
</feature>
<evidence type="ECO:0000259" key="10">
    <source>
        <dbReference type="PROSITE" id="PS50929"/>
    </source>
</evidence>
<reference evidence="11 12" key="1">
    <citation type="submission" date="2018-05" db="EMBL/GenBank/DDBJ databases">
        <title>Zavarzinia sp. HR-AS.</title>
        <authorList>
            <person name="Lee Y."/>
            <person name="Jeon C.O."/>
        </authorList>
    </citation>
    <scope>NUCLEOTIDE SEQUENCE [LARGE SCALE GENOMIC DNA]</scope>
    <source>
        <strain evidence="11 12">HR-AS</strain>
    </source>
</reference>
<dbReference type="PANTHER" id="PTHR43394">
    <property type="entry name" value="ATP-DEPENDENT PERMEASE MDL1, MITOCHONDRIAL"/>
    <property type="match status" value="1"/>
</dbReference>
<evidence type="ECO:0000313" key="11">
    <source>
        <dbReference type="EMBL" id="PWR22966.1"/>
    </source>
</evidence>
<evidence type="ECO:0000313" key="12">
    <source>
        <dbReference type="Proteomes" id="UP000245461"/>
    </source>
</evidence>
<dbReference type="InterPro" id="IPR036640">
    <property type="entry name" value="ABC1_TM_sf"/>
</dbReference>
<keyword evidence="3" id="KW-0547">Nucleotide-binding</keyword>
<feature type="compositionally biased region" description="Gly residues" evidence="7">
    <location>
        <begin position="49"/>
        <end position="61"/>
    </location>
</feature>
<dbReference type="GO" id="GO:0016887">
    <property type="term" value="F:ATP hydrolysis activity"/>
    <property type="evidence" value="ECO:0007669"/>
    <property type="project" value="InterPro"/>
</dbReference>
<name>A0A317E9R1_9PROT</name>
<dbReference type="SUPFAM" id="SSF52540">
    <property type="entry name" value="P-loop containing nucleoside triphosphate hydrolases"/>
    <property type="match status" value="1"/>
</dbReference>
<dbReference type="EMBL" id="QGLE01000005">
    <property type="protein sequence ID" value="PWR22966.1"/>
    <property type="molecule type" value="Genomic_DNA"/>
</dbReference>
<feature type="region of interest" description="Disordered" evidence="7">
    <location>
        <begin position="1"/>
        <end position="65"/>
    </location>
</feature>
<sequence>MKSPAPGAEMKGPPPQGIPLPLAGAPKAGPPPGMPPGGMKGPMPPGGMPPGGMKGPGGPGFPGMPFPPEPMQFRKLLRWAVMLAKSAPLPFLGSVGLAALVNALTPYSQQVLVSLTAALEGKGTADPKWMALLYAVLAVIVILLSMASKLVTTWSNEKMLVALRHLLHDRMLLLGPQFHGKVTGPQLVQIINNFSAGAQFTLREILAYPLTRGVGLVTAGIFLAGNLSAFAGIPPLARWILLALVVIIPLIGWKLSGVVGRAFEQVRAEEAAFADELGNSTAQPLEVQLMRAHAQRSRSIAERLQSVMAAKLRATLRREAAQQFQGSMSVILTTVLLIYAAFSFDKDTPVGALLGLILMVPLVVGPIQELVTFFTGLSVNWPMIRPVGEIIDAKPEIADAKDAADIAMTDATAELTGVTFGYPPAKSPVILNGVSHRFRAQAITAIVGGSGSGKSSVMRLLVRLYDPQGGQVSIGGRPLAAYTLESLRRQVVTLSQFPLMLSGSLRKNFELVKPDVSDEDILAVLRRVGVLDALTRIRPEGVLDIPVTQTAGTGTLSGGQRRLVALARALILAPRILLLDEPSTGVDVESTSRLVAVLRELSREVTIIMVEHDVDFVTAVADEVVCIDSGTFVSAGAPQALIASGGNLFARFVDARRRATSTDHLDIERVPLPAIAKVAKT</sequence>
<feature type="domain" description="ABC transmembrane type-1" evidence="10">
    <location>
        <begin position="92"/>
        <end position="377"/>
    </location>
</feature>
<organism evidence="11 12">
    <name type="scientific">Zavarzinia aquatilis</name>
    <dbReference type="NCBI Taxonomy" id="2211142"/>
    <lineage>
        <taxon>Bacteria</taxon>
        <taxon>Pseudomonadati</taxon>
        <taxon>Pseudomonadota</taxon>
        <taxon>Alphaproteobacteria</taxon>
        <taxon>Rhodospirillales</taxon>
        <taxon>Zavarziniaceae</taxon>
        <taxon>Zavarzinia</taxon>
    </lineage>
</organism>
<dbReference type="Gene3D" id="1.20.1560.10">
    <property type="entry name" value="ABC transporter type 1, transmembrane domain"/>
    <property type="match status" value="1"/>
</dbReference>
<comment type="subcellular location">
    <subcellularLocation>
        <location evidence="1">Cell membrane</location>
        <topology evidence="1">Multi-pass membrane protein</topology>
    </subcellularLocation>
</comment>
<evidence type="ECO:0000256" key="2">
    <source>
        <dbReference type="ARBA" id="ARBA00022692"/>
    </source>
</evidence>
<protein>
    <recommendedName>
        <fullName evidence="13">ABC transporter ATP-binding protein</fullName>
    </recommendedName>
</protein>
<keyword evidence="6 8" id="KW-0472">Membrane</keyword>
<feature type="transmembrane region" description="Helical" evidence="8">
    <location>
        <begin position="79"/>
        <end position="101"/>
    </location>
</feature>
<gene>
    <name evidence="11" type="ORF">DKG74_11195</name>
</gene>
<dbReference type="SUPFAM" id="SSF90123">
    <property type="entry name" value="ABC transporter transmembrane region"/>
    <property type="match status" value="1"/>
</dbReference>
<dbReference type="Proteomes" id="UP000245461">
    <property type="component" value="Unassembled WGS sequence"/>
</dbReference>
<dbReference type="InterPro" id="IPR017871">
    <property type="entry name" value="ABC_transporter-like_CS"/>
</dbReference>
<dbReference type="SMART" id="SM00382">
    <property type="entry name" value="AAA"/>
    <property type="match status" value="1"/>
</dbReference>
<dbReference type="PROSITE" id="PS00211">
    <property type="entry name" value="ABC_TRANSPORTER_1"/>
    <property type="match status" value="1"/>
</dbReference>
<feature type="transmembrane region" description="Helical" evidence="8">
    <location>
        <begin position="350"/>
        <end position="375"/>
    </location>
</feature>
<proteinExistence type="predicted"/>
<evidence type="ECO:0000256" key="3">
    <source>
        <dbReference type="ARBA" id="ARBA00022741"/>
    </source>
</evidence>
<keyword evidence="12" id="KW-1185">Reference proteome</keyword>
<dbReference type="InterPro" id="IPR039421">
    <property type="entry name" value="Type_1_exporter"/>
</dbReference>
<feature type="domain" description="ABC transporter" evidence="9">
    <location>
        <begin position="413"/>
        <end position="654"/>
    </location>
</feature>
<dbReference type="Pfam" id="PF00664">
    <property type="entry name" value="ABC_membrane"/>
    <property type="match status" value="1"/>
</dbReference>
<evidence type="ECO:0000256" key="5">
    <source>
        <dbReference type="ARBA" id="ARBA00022989"/>
    </source>
</evidence>
<evidence type="ECO:0000256" key="1">
    <source>
        <dbReference type="ARBA" id="ARBA00004651"/>
    </source>
</evidence>
<evidence type="ECO:0000256" key="8">
    <source>
        <dbReference type="SAM" id="Phobius"/>
    </source>
</evidence>
<keyword evidence="2 8" id="KW-0812">Transmembrane</keyword>
<evidence type="ECO:0008006" key="13">
    <source>
        <dbReference type="Google" id="ProtNLM"/>
    </source>
</evidence>
<dbReference type="RefSeq" id="WP_109905712.1">
    <property type="nucleotide sequence ID" value="NZ_QGLE01000005.1"/>
</dbReference>
<evidence type="ECO:0000256" key="4">
    <source>
        <dbReference type="ARBA" id="ARBA00022840"/>
    </source>
</evidence>
<dbReference type="InterPro" id="IPR003439">
    <property type="entry name" value="ABC_transporter-like_ATP-bd"/>
</dbReference>
<dbReference type="GO" id="GO:0005886">
    <property type="term" value="C:plasma membrane"/>
    <property type="evidence" value="ECO:0007669"/>
    <property type="project" value="UniProtKB-SubCell"/>
</dbReference>
<comment type="caution">
    <text evidence="11">The sequence shown here is derived from an EMBL/GenBank/DDBJ whole genome shotgun (WGS) entry which is preliminary data.</text>
</comment>
<dbReference type="InterPro" id="IPR011527">
    <property type="entry name" value="ABC1_TM_dom"/>
</dbReference>
<keyword evidence="4" id="KW-0067">ATP-binding</keyword>
<keyword evidence="5 8" id="KW-1133">Transmembrane helix</keyword>
<feature type="transmembrane region" description="Helical" evidence="8">
    <location>
        <begin position="213"/>
        <end position="233"/>
    </location>
</feature>
<evidence type="ECO:0000259" key="9">
    <source>
        <dbReference type="PROSITE" id="PS50893"/>
    </source>
</evidence>
<dbReference type="GO" id="GO:0005524">
    <property type="term" value="F:ATP binding"/>
    <property type="evidence" value="ECO:0007669"/>
    <property type="project" value="UniProtKB-KW"/>
</dbReference>
<dbReference type="Gene3D" id="3.40.50.300">
    <property type="entry name" value="P-loop containing nucleotide triphosphate hydrolases"/>
    <property type="match status" value="1"/>
</dbReference>
<evidence type="ECO:0000256" key="6">
    <source>
        <dbReference type="ARBA" id="ARBA00023136"/>
    </source>
</evidence>
<dbReference type="InterPro" id="IPR003593">
    <property type="entry name" value="AAA+_ATPase"/>
</dbReference>
<accession>A0A317E9R1</accession>
<dbReference type="PROSITE" id="PS50893">
    <property type="entry name" value="ABC_TRANSPORTER_2"/>
    <property type="match status" value="1"/>
</dbReference>
<feature type="transmembrane region" description="Helical" evidence="8">
    <location>
        <begin position="129"/>
        <end position="151"/>
    </location>
</feature>